<comment type="similarity">
    <text evidence="1 2">Belongs to the anti-sigma-factor antagonist family.</text>
</comment>
<dbReference type="CDD" id="cd07043">
    <property type="entry name" value="STAS_anti-anti-sigma_factors"/>
    <property type="match status" value="1"/>
</dbReference>
<proteinExistence type="inferred from homology"/>
<dbReference type="SUPFAM" id="SSF52091">
    <property type="entry name" value="SpoIIaa-like"/>
    <property type="match status" value="1"/>
</dbReference>
<dbReference type="OrthoDB" id="280847at2"/>
<evidence type="ECO:0000313" key="4">
    <source>
        <dbReference type="EMBL" id="PRX97095.1"/>
    </source>
</evidence>
<dbReference type="AlphaFoldDB" id="A0A2T0Q061"/>
<dbReference type="PANTHER" id="PTHR33495">
    <property type="entry name" value="ANTI-SIGMA FACTOR ANTAGONIST TM_1081-RELATED-RELATED"/>
    <property type="match status" value="1"/>
</dbReference>
<dbReference type="PROSITE" id="PS50801">
    <property type="entry name" value="STAS"/>
    <property type="match status" value="1"/>
</dbReference>
<dbReference type="GO" id="GO:0043856">
    <property type="term" value="F:anti-sigma factor antagonist activity"/>
    <property type="evidence" value="ECO:0007669"/>
    <property type="project" value="InterPro"/>
</dbReference>
<organism evidence="4 5">
    <name type="scientific">Allonocardiopsis opalescens</name>
    <dbReference type="NCBI Taxonomy" id="1144618"/>
    <lineage>
        <taxon>Bacteria</taxon>
        <taxon>Bacillati</taxon>
        <taxon>Actinomycetota</taxon>
        <taxon>Actinomycetes</taxon>
        <taxon>Streptosporangiales</taxon>
        <taxon>Allonocardiopsis</taxon>
    </lineage>
</organism>
<evidence type="ECO:0000256" key="2">
    <source>
        <dbReference type="RuleBase" id="RU003749"/>
    </source>
</evidence>
<feature type="domain" description="STAS" evidence="3">
    <location>
        <begin position="1"/>
        <end position="109"/>
    </location>
</feature>
<reference evidence="4 5" key="1">
    <citation type="submission" date="2018-03" db="EMBL/GenBank/DDBJ databases">
        <title>Genomic Encyclopedia of Archaeal and Bacterial Type Strains, Phase II (KMG-II): from individual species to whole genera.</title>
        <authorList>
            <person name="Goeker M."/>
        </authorList>
    </citation>
    <scope>NUCLEOTIDE SEQUENCE [LARGE SCALE GENOMIC DNA]</scope>
    <source>
        <strain evidence="4 5">DSM 45601</strain>
    </source>
</reference>
<dbReference type="InterPro" id="IPR036513">
    <property type="entry name" value="STAS_dom_sf"/>
</dbReference>
<dbReference type="PANTHER" id="PTHR33495:SF14">
    <property type="entry name" value="ANTI-SIGMA FACTOR ANTAGONIST"/>
    <property type="match status" value="1"/>
</dbReference>
<evidence type="ECO:0000259" key="3">
    <source>
        <dbReference type="PROSITE" id="PS50801"/>
    </source>
</evidence>
<dbReference type="NCBIfam" id="TIGR00377">
    <property type="entry name" value="ant_ant_sig"/>
    <property type="match status" value="1"/>
</dbReference>
<dbReference type="InterPro" id="IPR002645">
    <property type="entry name" value="STAS_dom"/>
</dbReference>
<keyword evidence="5" id="KW-1185">Reference proteome</keyword>
<name>A0A2T0Q061_9ACTN</name>
<dbReference type="Gene3D" id="3.30.750.24">
    <property type="entry name" value="STAS domain"/>
    <property type="match status" value="1"/>
</dbReference>
<evidence type="ECO:0000313" key="5">
    <source>
        <dbReference type="Proteomes" id="UP000237846"/>
    </source>
</evidence>
<dbReference type="EMBL" id="PVZC01000006">
    <property type="protein sequence ID" value="PRX97095.1"/>
    <property type="molecule type" value="Genomic_DNA"/>
</dbReference>
<dbReference type="InterPro" id="IPR003658">
    <property type="entry name" value="Anti-sigma_ant"/>
</dbReference>
<sequence>MQIERQTVGDVTVITLDGSLDSSTAPRARLDLEKLVPDGGRVLLDLSRTSYMSSAGLRVLLTIYRQSQRTGARVALTGVPPEMREIMAATGFLTFFSVSDTVQHGVQELTA</sequence>
<comment type="caution">
    <text evidence="4">The sequence shown here is derived from an EMBL/GenBank/DDBJ whole genome shotgun (WGS) entry which is preliminary data.</text>
</comment>
<evidence type="ECO:0000256" key="1">
    <source>
        <dbReference type="ARBA" id="ARBA00009013"/>
    </source>
</evidence>
<gene>
    <name evidence="4" type="ORF">CLV72_106131</name>
</gene>
<dbReference type="Pfam" id="PF01740">
    <property type="entry name" value="STAS"/>
    <property type="match status" value="1"/>
</dbReference>
<dbReference type="RefSeq" id="WP_106248820.1">
    <property type="nucleotide sequence ID" value="NZ_PVZC01000006.1"/>
</dbReference>
<accession>A0A2T0Q061</accession>
<protein>
    <recommendedName>
        <fullName evidence="2">Anti-sigma factor antagonist</fullName>
    </recommendedName>
</protein>
<dbReference type="Proteomes" id="UP000237846">
    <property type="component" value="Unassembled WGS sequence"/>
</dbReference>